<name>C3YU95_BRAFL</name>
<accession>C3YU95</accession>
<dbReference type="EMBL" id="GG666552">
    <property type="protein sequence ID" value="EEN56372.1"/>
    <property type="molecule type" value="Genomic_DNA"/>
</dbReference>
<feature type="transmembrane region" description="Helical" evidence="1">
    <location>
        <begin position="95"/>
        <end position="117"/>
    </location>
</feature>
<evidence type="ECO:0000313" key="2">
    <source>
        <dbReference type="EMBL" id="EEN56372.1"/>
    </source>
</evidence>
<proteinExistence type="predicted"/>
<dbReference type="InParanoid" id="C3YU95"/>
<sequence length="341" mass="37486">MLGIFQVFNRRGRCVAVTEKGPSCEEENSLSEEIKHGVAVASREKRVPLRRQPSCDSLFTGKHLKPAGVWRPYGPPLYGYGSALNPPRRKGPDTLVILAAIFYCLAALTAVVFAVLFKTNVVTLYTPPEPVPAWVQQFSPEMQRWYGLALAGGRNASEIQPPGTVQQPSLPPPVEELCGSTSLPESLPDLRHGNFSCTNIAHYNIYVRTCIAKCHVGYQTDDAGLLFCNRGRWAPIQPEVVSTLVGVGRAADTMPNADPLALEYLGIPDEIFADVALNILVKLDQVPNLSIVNSYLNMISENNIVNFDMMRQMLIWVGPDVEDKIANLDFIDVLSHLGGEN</sequence>
<organism>
    <name type="scientific">Branchiostoma floridae</name>
    <name type="common">Florida lancelet</name>
    <name type="synonym">Amphioxus</name>
    <dbReference type="NCBI Taxonomy" id="7739"/>
    <lineage>
        <taxon>Eukaryota</taxon>
        <taxon>Metazoa</taxon>
        <taxon>Chordata</taxon>
        <taxon>Cephalochordata</taxon>
        <taxon>Leptocardii</taxon>
        <taxon>Amphioxiformes</taxon>
        <taxon>Branchiostomatidae</taxon>
        <taxon>Branchiostoma</taxon>
    </lineage>
</organism>
<dbReference type="PANTHER" id="PTHR46748:SF1">
    <property type="entry name" value="IGGFC-BINDING PROTEIN N-TERMINAL DOMAIN-CONTAINING PROTEIN"/>
    <property type="match status" value="1"/>
</dbReference>
<dbReference type="AlphaFoldDB" id="C3YU95"/>
<gene>
    <name evidence="2" type="ORF">BRAFLDRAFT_66593</name>
</gene>
<evidence type="ECO:0008006" key="3">
    <source>
        <dbReference type="Google" id="ProtNLM"/>
    </source>
</evidence>
<evidence type="ECO:0000256" key="1">
    <source>
        <dbReference type="SAM" id="Phobius"/>
    </source>
</evidence>
<keyword evidence="1" id="KW-0472">Membrane</keyword>
<protein>
    <recommendedName>
        <fullName evidence="3">Sushi domain-containing protein</fullName>
    </recommendedName>
</protein>
<keyword evidence="1" id="KW-1133">Transmembrane helix</keyword>
<reference evidence="2" key="1">
    <citation type="journal article" date="2008" name="Nature">
        <title>The amphioxus genome and the evolution of the chordate karyotype.</title>
        <authorList>
            <consortium name="US DOE Joint Genome Institute (JGI-PGF)"/>
            <person name="Putnam N.H."/>
            <person name="Butts T."/>
            <person name="Ferrier D.E.K."/>
            <person name="Furlong R.F."/>
            <person name="Hellsten U."/>
            <person name="Kawashima T."/>
            <person name="Robinson-Rechavi M."/>
            <person name="Shoguchi E."/>
            <person name="Terry A."/>
            <person name="Yu J.-K."/>
            <person name="Benito-Gutierrez E.L."/>
            <person name="Dubchak I."/>
            <person name="Garcia-Fernandez J."/>
            <person name="Gibson-Brown J.J."/>
            <person name="Grigoriev I.V."/>
            <person name="Horton A.C."/>
            <person name="de Jong P.J."/>
            <person name="Jurka J."/>
            <person name="Kapitonov V.V."/>
            <person name="Kohara Y."/>
            <person name="Kuroki Y."/>
            <person name="Lindquist E."/>
            <person name="Lucas S."/>
            <person name="Osoegawa K."/>
            <person name="Pennacchio L.A."/>
            <person name="Salamov A.A."/>
            <person name="Satou Y."/>
            <person name="Sauka-Spengler T."/>
            <person name="Schmutz J."/>
            <person name="Shin-I T."/>
            <person name="Toyoda A."/>
            <person name="Bronner-Fraser M."/>
            <person name="Fujiyama A."/>
            <person name="Holland L.Z."/>
            <person name="Holland P.W.H."/>
            <person name="Satoh N."/>
            <person name="Rokhsar D.S."/>
        </authorList>
    </citation>
    <scope>NUCLEOTIDE SEQUENCE [LARGE SCALE GENOMIC DNA]</scope>
    <source>
        <strain evidence="2">S238N-H82</strain>
        <tissue evidence="2">Testes</tissue>
    </source>
</reference>
<keyword evidence="1" id="KW-0812">Transmembrane</keyword>
<dbReference type="PANTHER" id="PTHR46748">
    <property type="entry name" value="LRRNT DOMAIN-CONTAINING PROTEIN"/>
    <property type="match status" value="1"/>
</dbReference>